<dbReference type="InterPro" id="IPR006015">
    <property type="entry name" value="Universal_stress_UspA"/>
</dbReference>
<accession>A0A4Y3KJM6</accession>
<dbReference type="PRINTS" id="PR01438">
    <property type="entry name" value="UNVRSLSTRESS"/>
</dbReference>
<feature type="region of interest" description="Disordered" evidence="2">
    <location>
        <begin position="1"/>
        <end position="23"/>
    </location>
</feature>
<proteinExistence type="inferred from homology"/>
<protein>
    <recommendedName>
        <fullName evidence="3">UspA domain-containing protein</fullName>
    </recommendedName>
</protein>
<dbReference type="InterPro" id="IPR014729">
    <property type="entry name" value="Rossmann-like_a/b/a_fold"/>
</dbReference>
<sequence length="286" mass="30381">MSTPTTTPRPDEATTHGPDDLRPWLVVGDDRTDSAADVWAWVAAQPWSGWRVTAITARPREDGSPSDQAAPHAWHPEPARALTEPDVPVEHLLAEADPRVVLDGYDDADLIVIGPRGHGLLKRLHLGSTAEWLVSAHRPLTPVLIARSTEPVRSVLVCADGSPDALDAVRTLGSLPLLRDAAVTVMGVDTAQGDPRAAMIEAAHELRAAGAQEVRTFLVGAVPMTVSFDVRPTILGMIEKTEPDLVVLGTRGLSGLRRAVMGSTASAVVHHARCSVLVGRAGDRGQ</sequence>
<gene>
    <name evidence="4" type="ORF">CGE01nite_14530</name>
</gene>
<feature type="compositionally biased region" description="Basic and acidic residues" evidence="2">
    <location>
        <begin position="9"/>
        <end position="23"/>
    </location>
</feature>
<feature type="domain" description="UspA" evidence="3">
    <location>
        <begin position="153"/>
        <end position="278"/>
    </location>
</feature>
<evidence type="ECO:0000256" key="1">
    <source>
        <dbReference type="ARBA" id="ARBA00008791"/>
    </source>
</evidence>
<dbReference type="EMBL" id="BJLQ01000011">
    <property type="protein sequence ID" value="GEA84202.1"/>
    <property type="molecule type" value="Genomic_DNA"/>
</dbReference>
<comment type="similarity">
    <text evidence="1">Belongs to the universal stress protein A family.</text>
</comment>
<dbReference type="Gene3D" id="3.40.50.620">
    <property type="entry name" value="HUPs"/>
    <property type="match status" value="2"/>
</dbReference>
<dbReference type="RefSeq" id="WP_141369926.1">
    <property type="nucleotide sequence ID" value="NZ_BJLQ01000011.1"/>
</dbReference>
<dbReference type="PANTHER" id="PTHR46268">
    <property type="entry name" value="STRESS RESPONSE PROTEIN NHAX"/>
    <property type="match status" value="1"/>
</dbReference>
<feature type="domain" description="UspA" evidence="3">
    <location>
        <begin position="49"/>
        <end position="135"/>
    </location>
</feature>
<dbReference type="InterPro" id="IPR006016">
    <property type="entry name" value="UspA"/>
</dbReference>
<evidence type="ECO:0000313" key="4">
    <source>
        <dbReference type="EMBL" id="GEA84202.1"/>
    </source>
</evidence>
<dbReference type="CDD" id="cd23659">
    <property type="entry name" value="USP_At3g01520-like"/>
    <property type="match status" value="1"/>
</dbReference>
<reference evidence="4 5" key="1">
    <citation type="submission" date="2019-06" db="EMBL/GenBank/DDBJ databases">
        <title>Whole genome shotgun sequence of Cellulomonas gelida NBRC 3748.</title>
        <authorList>
            <person name="Hosoyama A."/>
            <person name="Uohara A."/>
            <person name="Ohji S."/>
            <person name="Ichikawa N."/>
        </authorList>
    </citation>
    <scope>NUCLEOTIDE SEQUENCE [LARGE SCALE GENOMIC DNA]</scope>
    <source>
        <strain evidence="4 5">NBRC 3748</strain>
    </source>
</reference>
<dbReference type="PANTHER" id="PTHR46268:SF15">
    <property type="entry name" value="UNIVERSAL STRESS PROTEIN HP_0031"/>
    <property type="match status" value="1"/>
</dbReference>
<dbReference type="OrthoDB" id="3871731at2"/>
<evidence type="ECO:0000313" key="5">
    <source>
        <dbReference type="Proteomes" id="UP000320461"/>
    </source>
</evidence>
<dbReference type="AlphaFoldDB" id="A0A4Y3KJM6"/>
<name>A0A4Y3KJM6_9CELL</name>
<dbReference type="CDD" id="cd00293">
    <property type="entry name" value="USP-like"/>
    <property type="match status" value="1"/>
</dbReference>
<evidence type="ECO:0000256" key="2">
    <source>
        <dbReference type="SAM" id="MobiDB-lite"/>
    </source>
</evidence>
<dbReference type="SUPFAM" id="SSF52402">
    <property type="entry name" value="Adenine nucleotide alpha hydrolases-like"/>
    <property type="match status" value="2"/>
</dbReference>
<evidence type="ECO:0000259" key="3">
    <source>
        <dbReference type="Pfam" id="PF00582"/>
    </source>
</evidence>
<dbReference type="Proteomes" id="UP000320461">
    <property type="component" value="Unassembled WGS sequence"/>
</dbReference>
<keyword evidence="5" id="KW-1185">Reference proteome</keyword>
<comment type="caution">
    <text evidence="4">The sequence shown here is derived from an EMBL/GenBank/DDBJ whole genome shotgun (WGS) entry which is preliminary data.</text>
</comment>
<organism evidence="4 5">
    <name type="scientific">Cellulomonas gelida</name>
    <dbReference type="NCBI Taxonomy" id="1712"/>
    <lineage>
        <taxon>Bacteria</taxon>
        <taxon>Bacillati</taxon>
        <taxon>Actinomycetota</taxon>
        <taxon>Actinomycetes</taxon>
        <taxon>Micrococcales</taxon>
        <taxon>Cellulomonadaceae</taxon>
        <taxon>Cellulomonas</taxon>
    </lineage>
</organism>
<dbReference type="Pfam" id="PF00582">
    <property type="entry name" value="Usp"/>
    <property type="match status" value="2"/>
</dbReference>